<keyword evidence="2" id="KW-1185">Reference proteome</keyword>
<dbReference type="AlphaFoldDB" id="A0A9P0H2W2"/>
<organism evidence="1 2">
    <name type="scientific">Nezara viridula</name>
    <name type="common">Southern green stink bug</name>
    <name type="synonym">Cimex viridulus</name>
    <dbReference type="NCBI Taxonomy" id="85310"/>
    <lineage>
        <taxon>Eukaryota</taxon>
        <taxon>Metazoa</taxon>
        <taxon>Ecdysozoa</taxon>
        <taxon>Arthropoda</taxon>
        <taxon>Hexapoda</taxon>
        <taxon>Insecta</taxon>
        <taxon>Pterygota</taxon>
        <taxon>Neoptera</taxon>
        <taxon>Paraneoptera</taxon>
        <taxon>Hemiptera</taxon>
        <taxon>Heteroptera</taxon>
        <taxon>Panheteroptera</taxon>
        <taxon>Pentatomomorpha</taxon>
        <taxon>Pentatomoidea</taxon>
        <taxon>Pentatomidae</taxon>
        <taxon>Pentatominae</taxon>
        <taxon>Nezara</taxon>
    </lineage>
</organism>
<evidence type="ECO:0000313" key="2">
    <source>
        <dbReference type="Proteomes" id="UP001152798"/>
    </source>
</evidence>
<proteinExistence type="predicted"/>
<accession>A0A9P0H2W2</accession>
<protein>
    <submittedName>
        <fullName evidence="1">Uncharacterized protein</fullName>
    </submittedName>
</protein>
<reference evidence="1" key="1">
    <citation type="submission" date="2022-01" db="EMBL/GenBank/DDBJ databases">
        <authorList>
            <person name="King R."/>
        </authorList>
    </citation>
    <scope>NUCLEOTIDE SEQUENCE</scope>
</reference>
<dbReference type="EMBL" id="OV725078">
    <property type="protein sequence ID" value="CAH1393241.1"/>
    <property type="molecule type" value="Genomic_DNA"/>
</dbReference>
<gene>
    <name evidence="1" type="ORF">NEZAVI_LOCUS3942</name>
</gene>
<evidence type="ECO:0000313" key="1">
    <source>
        <dbReference type="EMBL" id="CAH1393241.1"/>
    </source>
</evidence>
<dbReference type="Proteomes" id="UP001152798">
    <property type="component" value="Chromosome 2"/>
</dbReference>
<name>A0A9P0H2W2_NEZVI</name>
<sequence length="130" mass="13290">MGCGGVGVGGGGCGVWVGGGGGGGVWVGWWGWGWGLVGRGGLGWYCGEEQSQSPLHPQNGSSLLLPGLSISNDQAQQASPTSEELVEAYPALLDNSGLLYLSRPSWSSTVSVLIAPECSTRLSSLRQNSP</sequence>